<keyword evidence="6" id="KW-1185">Reference proteome</keyword>
<dbReference type="PANTHER" id="PTHR13817:SF17">
    <property type="entry name" value="MYOSIN-BINDING PROTEIN C, FAST-TYPE"/>
    <property type="match status" value="1"/>
</dbReference>
<dbReference type="SUPFAM" id="SSF48726">
    <property type="entry name" value="Immunoglobulin"/>
    <property type="match status" value="2"/>
</dbReference>
<dbReference type="SMART" id="SM00409">
    <property type="entry name" value="IG"/>
    <property type="match status" value="2"/>
</dbReference>
<evidence type="ECO:0000313" key="5">
    <source>
        <dbReference type="EMBL" id="KAK7877586.1"/>
    </source>
</evidence>
<sequence length="359" mass="40066">MPEPEAKDDKAAAAPSDKPEISEADEDSAPGEENQSSDSGIFIQKPESTTATKGKDITFVTKVDSTTLPRKPALKWFKGKWLDLSSKAGKHLQFKETYDRNTKIYTFEMSIIKVVDGDAGGYRCELSTKDKTDCCYFDITVQAVQQDQQDNILEAFKRSGGADEDAGDLDFSVLLKKREKKQRVSECEEVDVWEILKSAKPCDYEKIAFQYGITDLRGMLKRLKAMKKVEVTKSEGECLLRKLESAYSVDKGKKITMSVEVADPNANVRWLKNGQEIKPSAKYVMESVGNVRTLTINKCNLSDDAAYECVVDEEKSFTELFVKEPPVTITKLLDDVHTVVGEKVEFEVEVSEEGPTSSG</sequence>
<dbReference type="EMBL" id="JBBPFD010000683">
    <property type="protein sequence ID" value="KAK7877586.1"/>
    <property type="molecule type" value="Genomic_DNA"/>
</dbReference>
<evidence type="ECO:0000256" key="3">
    <source>
        <dbReference type="SAM" id="MobiDB-lite"/>
    </source>
</evidence>
<dbReference type="Pfam" id="PF18362">
    <property type="entry name" value="THB"/>
    <property type="match status" value="1"/>
</dbReference>
<keyword evidence="2" id="KW-0393">Immunoglobulin domain</keyword>
<evidence type="ECO:0000313" key="6">
    <source>
        <dbReference type="Proteomes" id="UP001460270"/>
    </source>
</evidence>
<organism evidence="5 6">
    <name type="scientific">Mugilogobius chulae</name>
    <name type="common">yellowstripe goby</name>
    <dbReference type="NCBI Taxonomy" id="88201"/>
    <lineage>
        <taxon>Eukaryota</taxon>
        <taxon>Metazoa</taxon>
        <taxon>Chordata</taxon>
        <taxon>Craniata</taxon>
        <taxon>Vertebrata</taxon>
        <taxon>Euteleostomi</taxon>
        <taxon>Actinopterygii</taxon>
        <taxon>Neopterygii</taxon>
        <taxon>Teleostei</taxon>
        <taxon>Neoteleostei</taxon>
        <taxon>Acanthomorphata</taxon>
        <taxon>Gobiaria</taxon>
        <taxon>Gobiiformes</taxon>
        <taxon>Gobioidei</taxon>
        <taxon>Gobiidae</taxon>
        <taxon>Gobionellinae</taxon>
        <taxon>Mugilogobius</taxon>
    </lineage>
</organism>
<proteinExistence type="predicted"/>
<evidence type="ECO:0000256" key="2">
    <source>
        <dbReference type="ARBA" id="ARBA00023319"/>
    </source>
</evidence>
<dbReference type="FunFam" id="2.60.40.10:FF:000070">
    <property type="entry name" value="Myosin-binding protein C, slow type"/>
    <property type="match status" value="1"/>
</dbReference>
<dbReference type="AlphaFoldDB" id="A0AAW0MLG2"/>
<dbReference type="PROSITE" id="PS50835">
    <property type="entry name" value="IG_LIKE"/>
    <property type="match status" value="2"/>
</dbReference>
<feature type="domain" description="Ig-like" evidence="4">
    <location>
        <begin position="19"/>
        <end position="127"/>
    </location>
</feature>
<dbReference type="InterPro" id="IPR013098">
    <property type="entry name" value="Ig_I-set"/>
</dbReference>
<feature type="region of interest" description="Disordered" evidence="3">
    <location>
        <begin position="1"/>
        <end position="47"/>
    </location>
</feature>
<dbReference type="Pfam" id="PF07679">
    <property type="entry name" value="I-set"/>
    <property type="match status" value="1"/>
</dbReference>
<dbReference type="InterPro" id="IPR007110">
    <property type="entry name" value="Ig-like_dom"/>
</dbReference>
<dbReference type="InterPro" id="IPR036179">
    <property type="entry name" value="Ig-like_dom_sf"/>
</dbReference>
<name>A0AAW0MLG2_9GOBI</name>
<reference evidence="6" key="1">
    <citation type="submission" date="2024-04" db="EMBL/GenBank/DDBJ databases">
        <title>Salinicola lusitanus LLJ914,a marine bacterium isolated from the Okinawa Trough.</title>
        <authorList>
            <person name="Li J."/>
        </authorList>
    </citation>
    <scope>NUCLEOTIDE SEQUENCE [LARGE SCALE GENOMIC DNA]</scope>
</reference>
<dbReference type="Gene3D" id="2.60.40.10">
    <property type="entry name" value="Immunoglobulins"/>
    <property type="match status" value="2"/>
</dbReference>
<dbReference type="FunFam" id="2.60.40.10:FF:000111">
    <property type="entry name" value="Myosin-binding protein C, slow type"/>
    <property type="match status" value="1"/>
</dbReference>
<evidence type="ECO:0000259" key="4">
    <source>
        <dbReference type="PROSITE" id="PS50835"/>
    </source>
</evidence>
<dbReference type="Proteomes" id="UP001460270">
    <property type="component" value="Unassembled WGS sequence"/>
</dbReference>
<gene>
    <name evidence="5" type="ORF">WMY93_031702</name>
</gene>
<dbReference type="GO" id="GO:0031430">
    <property type="term" value="C:M band"/>
    <property type="evidence" value="ECO:0007669"/>
    <property type="project" value="TreeGrafter"/>
</dbReference>
<dbReference type="InterPro" id="IPR040849">
    <property type="entry name" value="MyBP-C_THB"/>
</dbReference>
<dbReference type="InterPro" id="IPR003599">
    <property type="entry name" value="Ig_sub"/>
</dbReference>
<dbReference type="InterPro" id="IPR013783">
    <property type="entry name" value="Ig-like_fold"/>
</dbReference>
<feature type="compositionally biased region" description="Basic and acidic residues" evidence="3">
    <location>
        <begin position="1"/>
        <end position="21"/>
    </location>
</feature>
<keyword evidence="1" id="KW-0677">Repeat</keyword>
<dbReference type="GO" id="GO:0045214">
    <property type="term" value="P:sarcomere organization"/>
    <property type="evidence" value="ECO:0007669"/>
    <property type="project" value="TreeGrafter"/>
</dbReference>
<comment type="caution">
    <text evidence="5">The sequence shown here is derived from an EMBL/GenBank/DDBJ whole genome shotgun (WGS) entry which is preliminary data.</text>
</comment>
<evidence type="ECO:0000256" key="1">
    <source>
        <dbReference type="ARBA" id="ARBA00022737"/>
    </source>
</evidence>
<dbReference type="InterPro" id="IPR050964">
    <property type="entry name" value="Striated_Muscle_Regulatory"/>
</dbReference>
<accession>A0AAW0MLG2</accession>
<feature type="domain" description="Ig-like" evidence="4">
    <location>
        <begin position="227"/>
        <end position="328"/>
    </location>
</feature>
<protein>
    <recommendedName>
        <fullName evidence="4">Ig-like domain-containing protein</fullName>
    </recommendedName>
</protein>
<dbReference type="PANTHER" id="PTHR13817">
    <property type="entry name" value="TITIN"/>
    <property type="match status" value="1"/>
</dbReference>